<evidence type="ECO:0000313" key="1">
    <source>
        <dbReference type="EMBL" id="GFY68776.1"/>
    </source>
</evidence>
<dbReference type="Proteomes" id="UP000886998">
    <property type="component" value="Unassembled WGS sequence"/>
</dbReference>
<sequence length="68" mass="7996">MEIGNVVESVDIYFNHFVMQLLRMRQLVLGNSSQLAVHKDDSWAFETRSNRHCNKFRFSSMATCRETL</sequence>
<dbReference type="EMBL" id="BMAV01017247">
    <property type="protein sequence ID" value="GFY68776.1"/>
    <property type="molecule type" value="Genomic_DNA"/>
</dbReference>
<reference evidence="1" key="1">
    <citation type="submission" date="2020-08" db="EMBL/GenBank/DDBJ databases">
        <title>Multicomponent nature underlies the extraordinary mechanical properties of spider dragline silk.</title>
        <authorList>
            <person name="Kono N."/>
            <person name="Nakamura H."/>
            <person name="Mori M."/>
            <person name="Yoshida Y."/>
            <person name="Ohtoshi R."/>
            <person name="Malay A.D."/>
            <person name="Moran D.A.P."/>
            <person name="Tomita M."/>
            <person name="Numata K."/>
            <person name="Arakawa K."/>
        </authorList>
    </citation>
    <scope>NUCLEOTIDE SEQUENCE</scope>
</reference>
<gene>
    <name evidence="1" type="ORF">TNIN_162951</name>
</gene>
<proteinExistence type="predicted"/>
<evidence type="ECO:0000313" key="2">
    <source>
        <dbReference type="Proteomes" id="UP000886998"/>
    </source>
</evidence>
<accession>A0A8X6YD12</accession>
<comment type="caution">
    <text evidence="1">The sequence shown here is derived from an EMBL/GenBank/DDBJ whole genome shotgun (WGS) entry which is preliminary data.</text>
</comment>
<name>A0A8X6YD12_9ARAC</name>
<protein>
    <submittedName>
        <fullName evidence="1">Uncharacterized protein</fullName>
    </submittedName>
</protein>
<organism evidence="1 2">
    <name type="scientific">Trichonephila inaurata madagascariensis</name>
    <dbReference type="NCBI Taxonomy" id="2747483"/>
    <lineage>
        <taxon>Eukaryota</taxon>
        <taxon>Metazoa</taxon>
        <taxon>Ecdysozoa</taxon>
        <taxon>Arthropoda</taxon>
        <taxon>Chelicerata</taxon>
        <taxon>Arachnida</taxon>
        <taxon>Araneae</taxon>
        <taxon>Araneomorphae</taxon>
        <taxon>Entelegynae</taxon>
        <taxon>Araneoidea</taxon>
        <taxon>Nephilidae</taxon>
        <taxon>Trichonephila</taxon>
        <taxon>Trichonephila inaurata</taxon>
    </lineage>
</organism>
<dbReference type="AlphaFoldDB" id="A0A8X6YD12"/>
<keyword evidence="2" id="KW-1185">Reference proteome</keyword>